<evidence type="ECO:0000313" key="2">
    <source>
        <dbReference type="EMBL" id="ADU65499.1"/>
    </source>
</evidence>
<feature type="transmembrane region" description="Helical" evidence="1">
    <location>
        <begin position="29"/>
        <end position="51"/>
    </location>
</feature>
<feature type="transmembrane region" description="Helical" evidence="1">
    <location>
        <begin position="102"/>
        <end position="125"/>
    </location>
</feature>
<sequence>MITRMKLPKTLEGQAELWLWLSALPAGALLFYSPQAALSFGIGAYTFTFFFRQIRLQVQKVFVDEGCGAAEGKASLIGGFLLRYALLGIFLVVVLVTKVVSIAWVLAGLSFCVAFLLSWSALYFYREKNTVRGDG</sequence>
<dbReference type="EMBL" id="CP002432">
    <property type="protein sequence ID" value="ADU65499.1"/>
    <property type="molecule type" value="Genomic_DNA"/>
</dbReference>
<proteinExistence type="predicted"/>
<reference evidence="2 3" key="1">
    <citation type="submission" date="2010-12" db="EMBL/GenBank/DDBJ databases">
        <title>Complete sequence of Desulfurispirillum indicum S5.</title>
        <authorList>
            <consortium name="US DOE Joint Genome Institute"/>
            <person name="Lucas S."/>
            <person name="Copeland A."/>
            <person name="Lapidus A."/>
            <person name="Cheng J.-F."/>
            <person name="Goodwin L."/>
            <person name="Pitluck S."/>
            <person name="Chertkov O."/>
            <person name="Held B."/>
            <person name="Detter J.C."/>
            <person name="Han C."/>
            <person name="Tapia R."/>
            <person name="Land M."/>
            <person name="Hauser L."/>
            <person name="Kyrpides N."/>
            <person name="Ivanova N."/>
            <person name="Mikhailova N."/>
            <person name="Haggblom M."/>
            <person name="Rauschenbach I."/>
            <person name="Bini E."/>
            <person name="Woyke T."/>
        </authorList>
    </citation>
    <scope>NUCLEOTIDE SEQUENCE [LARGE SCALE GENOMIC DNA]</scope>
    <source>
        <strain evidence="3">ATCC BAA-1389 / DSM 22839 / S5</strain>
    </source>
</reference>
<keyword evidence="1" id="KW-0472">Membrane</keyword>
<accession>E6W1W7</accession>
<protein>
    <submittedName>
        <fullName evidence="2">ATP synthase I</fullName>
    </submittedName>
</protein>
<keyword evidence="1" id="KW-0812">Transmembrane</keyword>
<name>E6W1W7_DESIS</name>
<feature type="transmembrane region" description="Helical" evidence="1">
    <location>
        <begin position="80"/>
        <end position="96"/>
    </location>
</feature>
<keyword evidence="1" id="KW-1133">Transmembrane helix</keyword>
<dbReference type="STRING" id="653733.Selin_0755"/>
<dbReference type="HOGENOM" id="CLU_1882389_0_0_0"/>
<dbReference type="KEGG" id="din:Selin_0755"/>
<dbReference type="Proteomes" id="UP000002572">
    <property type="component" value="Chromosome"/>
</dbReference>
<evidence type="ECO:0000313" key="3">
    <source>
        <dbReference type="Proteomes" id="UP000002572"/>
    </source>
</evidence>
<evidence type="ECO:0000256" key="1">
    <source>
        <dbReference type="SAM" id="Phobius"/>
    </source>
</evidence>
<gene>
    <name evidence="2" type="ordered locus">Selin_0755</name>
</gene>
<organism evidence="2 3">
    <name type="scientific">Desulfurispirillum indicum (strain ATCC BAA-1389 / DSM 22839 / S5)</name>
    <dbReference type="NCBI Taxonomy" id="653733"/>
    <lineage>
        <taxon>Bacteria</taxon>
        <taxon>Pseudomonadati</taxon>
        <taxon>Chrysiogenota</taxon>
        <taxon>Chrysiogenia</taxon>
        <taxon>Chrysiogenales</taxon>
        <taxon>Chrysiogenaceae</taxon>
        <taxon>Desulfurispirillum</taxon>
    </lineage>
</organism>
<dbReference type="InParanoid" id="E6W1W7"/>
<keyword evidence="3" id="KW-1185">Reference proteome</keyword>
<dbReference type="RefSeq" id="WP_013505387.1">
    <property type="nucleotide sequence ID" value="NC_014836.1"/>
</dbReference>
<dbReference type="AlphaFoldDB" id="E6W1W7"/>